<dbReference type="InterPro" id="IPR000237">
    <property type="entry name" value="GRIP_dom"/>
</dbReference>
<keyword evidence="3" id="KW-0963">Cytoplasm</keyword>
<dbReference type="RefSeq" id="XP_001564121.2">
    <property type="nucleotide sequence ID" value="XM_001564071.2"/>
</dbReference>
<reference evidence="9 10" key="2">
    <citation type="journal article" date="2011" name="Genome Res.">
        <title>Chromosome and gene copy number variation allow major structural change between species and strains of Leishmania.</title>
        <authorList>
            <person name="Rogers M.B."/>
            <person name="Hilley J.D."/>
            <person name="Dickens N.J."/>
            <person name="Wilkes J."/>
            <person name="Bates P.A."/>
            <person name="Depledge D.P."/>
            <person name="Harris D."/>
            <person name="Her Y."/>
            <person name="Herzyk P."/>
            <person name="Imamura H."/>
            <person name="Otto T.D."/>
            <person name="Sanders M."/>
            <person name="Seeger K."/>
            <person name="Dujardin J.C."/>
            <person name="Berriman M."/>
            <person name="Smith D.F."/>
            <person name="Hertz-Fowler C."/>
            <person name="Mottram J.C."/>
        </authorList>
    </citation>
    <scope>NUCLEOTIDE SEQUENCE [LARGE SCALE GENOMIC DNA]</scope>
    <source>
        <strain evidence="9 10">MHOM/BR/75/M2904</strain>
    </source>
</reference>
<feature type="compositionally biased region" description="Basic and acidic residues" evidence="7">
    <location>
        <begin position="807"/>
        <end position="818"/>
    </location>
</feature>
<dbReference type="AlphaFoldDB" id="A4H9V1"/>
<dbReference type="EMBL" id="FR798993">
    <property type="protein sequence ID" value="CAM38177.2"/>
    <property type="molecule type" value="Genomic_DNA"/>
</dbReference>
<sequence>MDHFFKKGSSEAAQAKEEVELLLQKIKTMGEVAAALETQLNEEKTKYTLLLTKTNTWKEKVKALRESDRARIAELESELTAYQVVSEATDAELTPEIRAAVQASLHGIIAKHSEEINACKEQVAAVQTTLSSKETTIAELTQELEAVKEVHLEIQQRFTQEMESITNHHETEMAQLRCQLASLEELDGLKYRLQEQQNEIASLENHSLQKSQIMSALQQDLASSAEKNELLSQQVRTLQEELETLKQKQAVWKEKVMHIKEKDNETIKQLQSKLALARAQPLEMNLSHPPVPQPSAVTHSRTTVEAALLNSESTSTQATELKPENQLYQLPIHIEDEHLTHHQFEKKLELWKEKVKASKAQDAQRIASLEEELEQLRRQVAAGADEQVQAHEALRAELAVARQERDDAAQQAQQHAEDTTRVRQELEAKVAELEQLEASLVDWKEKVKASKAQDAQRIASLEEELEQLRRQVAAGADEQVQAHEALRAELAVARQERDDAAQQAQQHAEDTTRVRQELEAKVAELEQLEASLVDWKEKVKASKAQDAQRIASLEEELEQLRRQVAAGADEQVQAHEALRAELAVARQERDDAAQQAQQHAEDTTRVRQELEAKVAELEQLEASLVDWKKKVKAAKLKDFERIGTLSEEVEGWRRESLRVSQVVLALCDCTRACDDAASATKWSTTLCDAVKDCHEALEKASLEVGLKDTGTGMKVLLQHCVVSLHDRAAAVNDSALRVEALESEVLRLKESETSWSIRCENAEAHAKDVEEELRRASNQAERVSELEQESSELKARCDLLRKELQRQREAVQRDRSRPYEPANSEAGAPSIMESQSAVQSALLAAAGCVSERDVATAIGARSAKYEFLKPGKTGADELIKENDKLRQENAHNNAVIAQYIQELEGYKANQRVQVSIEYLRNIVQQYLCAAEDLRPKMIPAICTVLEFNNRQKEDVQLANPRCPRFH</sequence>
<evidence type="ECO:0000256" key="2">
    <source>
        <dbReference type="ARBA" id="ARBA00004496"/>
    </source>
</evidence>
<name>A4H9V1_LEIBR</name>
<dbReference type="KEGG" id="lbz:LBRM_19_0250"/>
<proteinExistence type="predicted"/>
<dbReference type="InParanoid" id="A4H9V1"/>
<comment type="subcellular location">
    <subcellularLocation>
        <location evidence="2">Cytoplasm</location>
    </subcellularLocation>
    <subcellularLocation>
        <location evidence="1">Endomembrane system</location>
        <topology evidence="1">Peripheral membrane protein</topology>
    </subcellularLocation>
</comment>
<evidence type="ECO:0000256" key="6">
    <source>
        <dbReference type="SAM" id="Coils"/>
    </source>
</evidence>
<evidence type="ECO:0000256" key="1">
    <source>
        <dbReference type="ARBA" id="ARBA00004184"/>
    </source>
</evidence>
<evidence type="ECO:0000256" key="7">
    <source>
        <dbReference type="SAM" id="MobiDB-lite"/>
    </source>
</evidence>
<dbReference type="PANTHER" id="PTHR23157">
    <property type="entry name" value="GRIP AND COILED-COIL DOMAIN-CONTAINING PROTEIN 1"/>
    <property type="match status" value="1"/>
</dbReference>
<dbReference type="GO" id="GO:0005794">
    <property type="term" value="C:Golgi apparatus"/>
    <property type="evidence" value="ECO:0007669"/>
    <property type="project" value="TreeGrafter"/>
</dbReference>
<accession>A4H9V1</accession>
<dbReference type="Pfam" id="PF01465">
    <property type="entry name" value="GRIP"/>
    <property type="match status" value="1"/>
</dbReference>
<keyword evidence="4 6" id="KW-0175">Coiled coil</keyword>
<feature type="region of interest" description="Disordered" evidence="7">
    <location>
        <begin position="402"/>
        <end position="421"/>
    </location>
</feature>
<dbReference type="Proteomes" id="UP000007258">
    <property type="component" value="Chromosome 19"/>
</dbReference>
<keyword evidence="5" id="KW-0472">Membrane</keyword>
<dbReference type="VEuPathDB" id="TriTrypDB:LbrM.19.0250"/>
<feature type="domain" description="GRIP" evidence="8">
    <location>
        <begin position="909"/>
        <end position="958"/>
    </location>
</feature>
<evidence type="ECO:0000256" key="3">
    <source>
        <dbReference type="ARBA" id="ARBA00022490"/>
    </source>
</evidence>
<dbReference type="PROSITE" id="PS50913">
    <property type="entry name" value="GRIP"/>
    <property type="match status" value="1"/>
</dbReference>
<evidence type="ECO:0000313" key="10">
    <source>
        <dbReference type="Proteomes" id="UP000007258"/>
    </source>
</evidence>
<reference evidence="9 10" key="1">
    <citation type="journal article" date="2007" name="Nat. Genet.">
        <title>Comparative genomic analysis of three Leishmania species that cause diverse human disease.</title>
        <authorList>
            <person name="Peacock C.S."/>
            <person name="Seeger K."/>
            <person name="Harris D."/>
            <person name="Murphy L."/>
            <person name="Ruiz J.C."/>
            <person name="Quail M.A."/>
            <person name="Peters N."/>
            <person name="Adlem E."/>
            <person name="Tivey A."/>
            <person name="Aslett M."/>
            <person name="Kerhornou A."/>
            <person name="Ivens A."/>
            <person name="Fraser A."/>
            <person name="Rajandream M.A."/>
            <person name="Carver T."/>
            <person name="Norbertczak H."/>
            <person name="Chillingworth T."/>
            <person name="Hance Z."/>
            <person name="Jagels K."/>
            <person name="Moule S."/>
            <person name="Ormond D."/>
            <person name="Rutter S."/>
            <person name="Squares R."/>
            <person name="Whitehead S."/>
            <person name="Rabbinowitsch E."/>
            <person name="Arrowsmith C."/>
            <person name="White B."/>
            <person name="Thurston S."/>
            <person name="Bringaud F."/>
            <person name="Baldauf S.L."/>
            <person name="Faulconbridge A."/>
            <person name="Jeffares D."/>
            <person name="Depledge D.P."/>
            <person name="Oyola S.O."/>
            <person name="Hilley J.D."/>
            <person name="Brito L.O."/>
            <person name="Tosi L.R."/>
            <person name="Barrell B."/>
            <person name="Cruz A.K."/>
            <person name="Mottram J.C."/>
            <person name="Smith D.F."/>
            <person name="Berriman M."/>
        </authorList>
    </citation>
    <scope>NUCLEOTIDE SEQUENCE [LARGE SCALE GENOMIC DNA]</scope>
    <source>
        <strain evidence="9 10">MHOM/BR/75/M2904</strain>
    </source>
</reference>
<evidence type="ECO:0000256" key="4">
    <source>
        <dbReference type="ARBA" id="ARBA00023054"/>
    </source>
</evidence>
<protein>
    <recommendedName>
        <fullName evidence="8">GRIP domain-containing protein</fullName>
    </recommendedName>
</protein>
<feature type="region of interest" description="Disordered" evidence="7">
    <location>
        <begin position="807"/>
        <end position="831"/>
    </location>
</feature>
<evidence type="ECO:0000313" key="9">
    <source>
        <dbReference type="EMBL" id="CAM38177.2"/>
    </source>
</evidence>
<evidence type="ECO:0000259" key="8">
    <source>
        <dbReference type="PROSITE" id="PS50913"/>
    </source>
</evidence>
<feature type="coiled-coil region" evidence="6">
    <location>
        <begin position="109"/>
        <end position="280"/>
    </location>
</feature>
<dbReference type="GeneID" id="5414662"/>
<organism evidence="9 10">
    <name type="scientific">Leishmania braziliensis</name>
    <dbReference type="NCBI Taxonomy" id="5660"/>
    <lineage>
        <taxon>Eukaryota</taxon>
        <taxon>Discoba</taxon>
        <taxon>Euglenozoa</taxon>
        <taxon>Kinetoplastea</taxon>
        <taxon>Metakinetoplastina</taxon>
        <taxon>Trypanosomatida</taxon>
        <taxon>Trypanosomatidae</taxon>
        <taxon>Leishmaniinae</taxon>
        <taxon>Leishmania</taxon>
        <taxon>Leishmania braziliensis species complex</taxon>
    </lineage>
</organism>
<evidence type="ECO:0000256" key="5">
    <source>
        <dbReference type="ARBA" id="ARBA00023136"/>
    </source>
</evidence>
<dbReference type="InterPro" id="IPR051952">
    <property type="entry name" value="Golgi-autophagy_related"/>
</dbReference>
<dbReference type="Gene3D" id="1.10.220.60">
    <property type="entry name" value="GRIP domain"/>
    <property type="match status" value="1"/>
</dbReference>
<gene>
    <name evidence="9" type="ORF">LBRM_19_0250</name>
</gene>
<dbReference type="PANTHER" id="PTHR23157:SF25">
    <property type="entry name" value="GRIP AND COILED-COIL DOMAIN-CONTAINING PROTEIN 1"/>
    <property type="match status" value="1"/>
</dbReference>
<keyword evidence="10" id="KW-1185">Reference proteome</keyword>